<organism evidence="2 3">
    <name type="scientific">Ophiobolus disseminans</name>
    <dbReference type="NCBI Taxonomy" id="1469910"/>
    <lineage>
        <taxon>Eukaryota</taxon>
        <taxon>Fungi</taxon>
        <taxon>Dikarya</taxon>
        <taxon>Ascomycota</taxon>
        <taxon>Pezizomycotina</taxon>
        <taxon>Dothideomycetes</taxon>
        <taxon>Pleosporomycetidae</taxon>
        <taxon>Pleosporales</taxon>
        <taxon>Pleosporineae</taxon>
        <taxon>Phaeosphaeriaceae</taxon>
        <taxon>Ophiobolus</taxon>
    </lineage>
</organism>
<accession>A0A6A7A5T4</accession>
<keyword evidence="3" id="KW-1185">Reference proteome</keyword>
<evidence type="ECO:0000313" key="3">
    <source>
        <dbReference type="Proteomes" id="UP000799424"/>
    </source>
</evidence>
<feature type="region of interest" description="Disordered" evidence="1">
    <location>
        <begin position="164"/>
        <end position="210"/>
    </location>
</feature>
<name>A0A6A7A5T4_9PLEO</name>
<feature type="compositionally biased region" description="Basic and acidic residues" evidence="1">
    <location>
        <begin position="180"/>
        <end position="195"/>
    </location>
</feature>
<gene>
    <name evidence="2" type="ORF">CC86DRAFT_404561</name>
</gene>
<feature type="region of interest" description="Disordered" evidence="1">
    <location>
        <begin position="114"/>
        <end position="135"/>
    </location>
</feature>
<sequence length="210" mass="23521">MAPSLEAELESLRAVRLPRTRELILRGYDDGTLRNLLHHLTNGRSRDEIQQLLLCSLDEPLNPNAPAATDSESIEAVFDDTRSTQFSEHRKMVLTSFSDQEICTLFAGARMPVSETSTTAPPNKHFHSQDTENHQSLETKRIIASLEYDEDEPEAFCDQTVIARGAKPPAEHSGQGVRLPKKEASHQSESDKDNTRVAVSSANEEHWAFR</sequence>
<evidence type="ECO:0000313" key="2">
    <source>
        <dbReference type="EMBL" id="KAF2828661.1"/>
    </source>
</evidence>
<reference evidence="2" key="1">
    <citation type="journal article" date="2020" name="Stud. Mycol.">
        <title>101 Dothideomycetes genomes: a test case for predicting lifestyles and emergence of pathogens.</title>
        <authorList>
            <person name="Haridas S."/>
            <person name="Albert R."/>
            <person name="Binder M."/>
            <person name="Bloem J."/>
            <person name="Labutti K."/>
            <person name="Salamov A."/>
            <person name="Andreopoulos B."/>
            <person name="Baker S."/>
            <person name="Barry K."/>
            <person name="Bills G."/>
            <person name="Bluhm B."/>
            <person name="Cannon C."/>
            <person name="Castanera R."/>
            <person name="Culley D."/>
            <person name="Daum C."/>
            <person name="Ezra D."/>
            <person name="Gonzalez J."/>
            <person name="Henrissat B."/>
            <person name="Kuo A."/>
            <person name="Liang C."/>
            <person name="Lipzen A."/>
            <person name="Lutzoni F."/>
            <person name="Magnuson J."/>
            <person name="Mondo S."/>
            <person name="Nolan M."/>
            <person name="Ohm R."/>
            <person name="Pangilinan J."/>
            <person name="Park H.-J."/>
            <person name="Ramirez L."/>
            <person name="Alfaro M."/>
            <person name="Sun H."/>
            <person name="Tritt A."/>
            <person name="Yoshinaga Y."/>
            <person name="Zwiers L.-H."/>
            <person name="Turgeon B."/>
            <person name="Goodwin S."/>
            <person name="Spatafora J."/>
            <person name="Crous P."/>
            <person name="Grigoriev I."/>
        </authorList>
    </citation>
    <scope>NUCLEOTIDE SEQUENCE</scope>
    <source>
        <strain evidence="2">CBS 113818</strain>
    </source>
</reference>
<evidence type="ECO:0000256" key="1">
    <source>
        <dbReference type="SAM" id="MobiDB-lite"/>
    </source>
</evidence>
<proteinExistence type="predicted"/>
<dbReference type="EMBL" id="MU006222">
    <property type="protein sequence ID" value="KAF2828661.1"/>
    <property type="molecule type" value="Genomic_DNA"/>
</dbReference>
<protein>
    <submittedName>
        <fullName evidence="2">Uncharacterized protein</fullName>
    </submittedName>
</protein>
<dbReference type="Proteomes" id="UP000799424">
    <property type="component" value="Unassembled WGS sequence"/>
</dbReference>
<dbReference type="AlphaFoldDB" id="A0A6A7A5T4"/>